<proteinExistence type="predicted"/>
<name>A0AC61RRF1_9FIRM</name>
<protein>
    <submittedName>
        <fullName evidence="1">Uncharacterized protein</fullName>
    </submittedName>
</protein>
<gene>
    <name evidence="1" type="ORF">E5329_20650</name>
</gene>
<sequence>MYTENIIAIAKRENNAKRKFLVVNKYQGKHVPVSPDLPLKMFSALADLVAERCKGERLLLIGFAETATAIGETLAVQLDTDYMQTTREHIPEVEYLYFSESHSHAAEQKVVKNDLDSVIGRIDRIVFVEDEVTTGNTIGKIVSLIRQTYDKELKFSAVSLLNGMDEEALERYQKEQIDLVYLVKTEHSGYSGIADGCRNDGSYHKVSGLAADVYLPEAEEVPVSENISAQGIHKMSQKLLFRPITASGYINARRLHKGREYQAACEKLWQEIKERIPFGKGRDILVLGTEEFMYAPLYAAQKISELGNRVKCHATTRSPIMVSRQQEYPLHERYELVSLYEEERTTYVYDLDNYDLALILTDAEPEHPGAVSLISALDSCGCREIYMVRWCGK</sequence>
<reference evidence="1" key="1">
    <citation type="submission" date="2019-04" db="EMBL/GenBank/DDBJ databases">
        <title>Microbes associate with the intestines of laboratory mice.</title>
        <authorList>
            <person name="Navarre W."/>
            <person name="Wong E."/>
            <person name="Huang K."/>
            <person name="Tropini C."/>
            <person name="Ng K."/>
            <person name="Yu B."/>
        </authorList>
    </citation>
    <scope>NUCLEOTIDE SEQUENCE</scope>
    <source>
        <strain evidence="1">NM01_1-7b</strain>
    </source>
</reference>
<evidence type="ECO:0000313" key="1">
    <source>
        <dbReference type="EMBL" id="TGY91545.1"/>
    </source>
</evidence>
<accession>A0AC61RRF1</accession>
<dbReference type="Proteomes" id="UP000304953">
    <property type="component" value="Unassembled WGS sequence"/>
</dbReference>
<organism evidence="1 2">
    <name type="scientific">Petralouisia muris</name>
    <dbReference type="NCBI Taxonomy" id="3032872"/>
    <lineage>
        <taxon>Bacteria</taxon>
        <taxon>Bacillati</taxon>
        <taxon>Bacillota</taxon>
        <taxon>Clostridia</taxon>
        <taxon>Lachnospirales</taxon>
        <taxon>Lachnospiraceae</taxon>
        <taxon>Petralouisia</taxon>
    </lineage>
</organism>
<comment type="caution">
    <text evidence="1">The sequence shown here is derived from an EMBL/GenBank/DDBJ whole genome shotgun (WGS) entry which is preliminary data.</text>
</comment>
<evidence type="ECO:0000313" key="2">
    <source>
        <dbReference type="Proteomes" id="UP000304953"/>
    </source>
</evidence>
<dbReference type="EMBL" id="SRYA01000054">
    <property type="protein sequence ID" value="TGY91545.1"/>
    <property type="molecule type" value="Genomic_DNA"/>
</dbReference>
<keyword evidence="2" id="KW-1185">Reference proteome</keyword>